<keyword evidence="3" id="KW-1185">Reference proteome</keyword>
<proteinExistence type="predicted"/>
<dbReference type="AlphaFoldDB" id="A0A917Z9N6"/>
<dbReference type="Pfam" id="PF05721">
    <property type="entry name" value="PhyH"/>
    <property type="match status" value="1"/>
</dbReference>
<protein>
    <recommendedName>
        <fullName evidence="4">Phytanoyl-CoA dioxygenase</fullName>
    </recommendedName>
</protein>
<comment type="caution">
    <text evidence="2">The sequence shown here is derived from an EMBL/GenBank/DDBJ whole genome shotgun (WGS) entry which is preliminary data.</text>
</comment>
<evidence type="ECO:0000313" key="2">
    <source>
        <dbReference type="EMBL" id="GGO77902.1"/>
    </source>
</evidence>
<accession>A0A917Z9N6</accession>
<evidence type="ECO:0008006" key="4">
    <source>
        <dbReference type="Google" id="ProtNLM"/>
    </source>
</evidence>
<feature type="region of interest" description="Disordered" evidence="1">
    <location>
        <begin position="339"/>
        <end position="358"/>
    </location>
</feature>
<dbReference type="EMBL" id="BMLT01000002">
    <property type="protein sequence ID" value="GGO77902.1"/>
    <property type="molecule type" value="Genomic_DNA"/>
</dbReference>
<feature type="compositionally biased region" description="Polar residues" evidence="1">
    <location>
        <begin position="339"/>
        <end position="350"/>
    </location>
</feature>
<organism evidence="2 3">
    <name type="scientific">Marinobacterium nitratireducens</name>
    <dbReference type="NCBI Taxonomy" id="518897"/>
    <lineage>
        <taxon>Bacteria</taxon>
        <taxon>Pseudomonadati</taxon>
        <taxon>Pseudomonadota</taxon>
        <taxon>Gammaproteobacteria</taxon>
        <taxon>Oceanospirillales</taxon>
        <taxon>Oceanospirillaceae</taxon>
        <taxon>Marinobacterium</taxon>
    </lineage>
</organism>
<evidence type="ECO:0000313" key="3">
    <source>
        <dbReference type="Proteomes" id="UP000599578"/>
    </source>
</evidence>
<name>A0A917Z9N6_9GAMM</name>
<evidence type="ECO:0000256" key="1">
    <source>
        <dbReference type="SAM" id="MobiDB-lite"/>
    </source>
</evidence>
<dbReference type="Proteomes" id="UP000599578">
    <property type="component" value="Unassembled WGS sequence"/>
</dbReference>
<dbReference type="SUPFAM" id="SSF51197">
    <property type="entry name" value="Clavaminate synthase-like"/>
    <property type="match status" value="1"/>
</dbReference>
<gene>
    <name evidence="2" type="ORF">GCM10011348_08520</name>
</gene>
<dbReference type="RefSeq" id="WP_188858681.1">
    <property type="nucleotide sequence ID" value="NZ_BMLT01000002.1"/>
</dbReference>
<dbReference type="Gene3D" id="2.60.120.620">
    <property type="entry name" value="q2cbj1_9rhob like domain"/>
    <property type="match status" value="1"/>
</dbReference>
<dbReference type="InterPro" id="IPR008775">
    <property type="entry name" value="Phytyl_CoA_dOase-like"/>
</dbReference>
<dbReference type="GO" id="GO:0016706">
    <property type="term" value="F:2-oxoglutarate-dependent dioxygenase activity"/>
    <property type="evidence" value="ECO:0007669"/>
    <property type="project" value="UniProtKB-ARBA"/>
</dbReference>
<reference evidence="2 3" key="1">
    <citation type="journal article" date="2014" name="Int. J. Syst. Evol. Microbiol.">
        <title>Complete genome sequence of Corynebacterium casei LMG S-19264T (=DSM 44701T), isolated from a smear-ripened cheese.</title>
        <authorList>
            <consortium name="US DOE Joint Genome Institute (JGI-PGF)"/>
            <person name="Walter F."/>
            <person name="Albersmeier A."/>
            <person name="Kalinowski J."/>
            <person name="Ruckert C."/>
        </authorList>
    </citation>
    <scope>NUCLEOTIDE SEQUENCE [LARGE SCALE GENOMIC DNA]</scope>
    <source>
        <strain evidence="2 3">CGMCC 1.7286</strain>
    </source>
</reference>
<sequence length="358" mass="41489">MSALRWLKLPIWLAELATSAKSFKDNPIIGSETLNRHGLHVFRKKLACDLADWRRKRLARRIRPEEVEEFERNGFILKQNLLPDEEFAAVRREIYSYSGDMREMTQGNTVTRRVLLDARTLKQMPHVDKLLRSERWKGLMRYVSSYDMEPVYYIQVILTHLDNRPDDPQTVLHMDAFHPSMKAWFFMDEVEPHKGPFTYVPGSHRADAPRLAWEKQQSITVGKGDDRLAARGSLRIQPEELAALGLPQAVPLAVPGNSLVVGDTVGFHARGRSSEPSVRVELWAYARRNPYLPWLGLDVFSLPFIRGRQVRLFWWYLDLRHRLTGRGRPWAPVHRNSITETVRNQETPQPTAARARQA</sequence>